<keyword evidence="2" id="KW-0472">Membrane</keyword>
<feature type="region of interest" description="Disordered" evidence="1">
    <location>
        <begin position="428"/>
        <end position="515"/>
    </location>
</feature>
<keyword evidence="2" id="KW-0812">Transmembrane</keyword>
<dbReference type="AlphaFoldDB" id="B8C0P0"/>
<evidence type="ECO:0000256" key="1">
    <source>
        <dbReference type="SAM" id="MobiDB-lite"/>
    </source>
</evidence>
<dbReference type="RefSeq" id="XP_002289560.1">
    <property type="nucleotide sequence ID" value="XM_002289524.1"/>
</dbReference>
<feature type="transmembrane region" description="Helical" evidence="2">
    <location>
        <begin position="265"/>
        <end position="283"/>
    </location>
</feature>
<protein>
    <submittedName>
        <fullName evidence="3">Uncharacterized protein</fullName>
    </submittedName>
</protein>
<dbReference type="InParanoid" id="B8C0P0"/>
<organism evidence="3 4">
    <name type="scientific">Thalassiosira pseudonana</name>
    <name type="common">Marine diatom</name>
    <name type="synonym">Cyclotella nana</name>
    <dbReference type="NCBI Taxonomy" id="35128"/>
    <lineage>
        <taxon>Eukaryota</taxon>
        <taxon>Sar</taxon>
        <taxon>Stramenopiles</taxon>
        <taxon>Ochrophyta</taxon>
        <taxon>Bacillariophyta</taxon>
        <taxon>Coscinodiscophyceae</taxon>
        <taxon>Thalassiosirophycidae</taxon>
        <taxon>Thalassiosirales</taxon>
        <taxon>Thalassiosiraceae</taxon>
        <taxon>Thalassiosira</taxon>
    </lineage>
</organism>
<keyword evidence="2" id="KW-1133">Transmembrane helix</keyword>
<dbReference type="KEGG" id="tps:THAPSDRAFT_4917"/>
<reference evidence="3 4" key="1">
    <citation type="journal article" date="2004" name="Science">
        <title>The genome of the diatom Thalassiosira pseudonana: ecology, evolution, and metabolism.</title>
        <authorList>
            <person name="Armbrust E.V."/>
            <person name="Berges J.A."/>
            <person name="Bowler C."/>
            <person name="Green B.R."/>
            <person name="Martinez D."/>
            <person name="Putnam N.H."/>
            <person name="Zhou S."/>
            <person name="Allen A.E."/>
            <person name="Apt K.E."/>
            <person name="Bechner M."/>
            <person name="Brzezinski M.A."/>
            <person name="Chaal B.K."/>
            <person name="Chiovitti A."/>
            <person name="Davis A.K."/>
            <person name="Demarest M.S."/>
            <person name="Detter J.C."/>
            <person name="Glavina T."/>
            <person name="Goodstein D."/>
            <person name="Hadi M.Z."/>
            <person name="Hellsten U."/>
            <person name="Hildebrand M."/>
            <person name="Jenkins B.D."/>
            <person name="Jurka J."/>
            <person name="Kapitonov V.V."/>
            <person name="Kroger N."/>
            <person name="Lau W.W."/>
            <person name="Lane T.W."/>
            <person name="Larimer F.W."/>
            <person name="Lippmeier J.C."/>
            <person name="Lucas S."/>
            <person name="Medina M."/>
            <person name="Montsant A."/>
            <person name="Obornik M."/>
            <person name="Parker M.S."/>
            <person name="Palenik B."/>
            <person name="Pazour G.J."/>
            <person name="Richardson P.M."/>
            <person name="Rynearson T.A."/>
            <person name="Saito M.A."/>
            <person name="Schwartz D.C."/>
            <person name="Thamatrakoln K."/>
            <person name="Valentin K."/>
            <person name="Vardi A."/>
            <person name="Wilkerson F.P."/>
            <person name="Rokhsar D.S."/>
        </authorList>
    </citation>
    <scope>NUCLEOTIDE SEQUENCE [LARGE SCALE GENOMIC DNA]</scope>
    <source>
        <strain evidence="3 4">CCMP1335</strain>
    </source>
</reference>
<name>B8C0P0_THAPS</name>
<dbReference type="Proteomes" id="UP000001449">
    <property type="component" value="Chromosome 4"/>
</dbReference>
<dbReference type="HOGENOM" id="CLU_465053_0_0_1"/>
<keyword evidence="4" id="KW-1185">Reference proteome</keyword>
<dbReference type="GeneID" id="7452259"/>
<feature type="transmembrane region" description="Helical" evidence="2">
    <location>
        <begin position="303"/>
        <end position="325"/>
    </location>
</feature>
<reference evidence="3 4" key="2">
    <citation type="journal article" date="2008" name="Nature">
        <title>The Phaeodactylum genome reveals the evolutionary history of diatom genomes.</title>
        <authorList>
            <person name="Bowler C."/>
            <person name="Allen A.E."/>
            <person name="Badger J.H."/>
            <person name="Grimwood J."/>
            <person name="Jabbari K."/>
            <person name="Kuo A."/>
            <person name="Maheswari U."/>
            <person name="Martens C."/>
            <person name="Maumus F."/>
            <person name="Otillar R.P."/>
            <person name="Rayko E."/>
            <person name="Salamov A."/>
            <person name="Vandepoele K."/>
            <person name="Beszteri B."/>
            <person name="Gruber A."/>
            <person name="Heijde M."/>
            <person name="Katinka M."/>
            <person name="Mock T."/>
            <person name="Valentin K."/>
            <person name="Verret F."/>
            <person name="Berges J.A."/>
            <person name="Brownlee C."/>
            <person name="Cadoret J.P."/>
            <person name="Chiovitti A."/>
            <person name="Choi C.J."/>
            <person name="Coesel S."/>
            <person name="De Martino A."/>
            <person name="Detter J.C."/>
            <person name="Durkin C."/>
            <person name="Falciatore A."/>
            <person name="Fournet J."/>
            <person name="Haruta M."/>
            <person name="Huysman M.J."/>
            <person name="Jenkins B.D."/>
            <person name="Jiroutova K."/>
            <person name="Jorgensen R.E."/>
            <person name="Joubert Y."/>
            <person name="Kaplan A."/>
            <person name="Kroger N."/>
            <person name="Kroth P.G."/>
            <person name="La Roche J."/>
            <person name="Lindquist E."/>
            <person name="Lommer M."/>
            <person name="Martin-Jezequel V."/>
            <person name="Lopez P.J."/>
            <person name="Lucas S."/>
            <person name="Mangogna M."/>
            <person name="McGinnis K."/>
            <person name="Medlin L.K."/>
            <person name="Montsant A."/>
            <person name="Oudot-Le Secq M.P."/>
            <person name="Napoli C."/>
            <person name="Obornik M."/>
            <person name="Parker M.S."/>
            <person name="Petit J.L."/>
            <person name="Porcel B.M."/>
            <person name="Poulsen N."/>
            <person name="Robison M."/>
            <person name="Rychlewski L."/>
            <person name="Rynearson T.A."/>
            <person name="Schmutz J."/>
            <person name="Shapiro H."/>
            <person name="Siaut M."/>
            <person name="Stanley M."/>
            <person name="Sussman M.R."/>
            <person name="Taylor A.R."/>
            <person name="Vardi A."/>
            <person name="von Dassow P."/>
            <person name="Vyverman W."/>
            <person name="Willis A."/>
            <person name="Wyrwicz L.S."/>
            <person name="Rokhsar D.S."/>
            <person name="Weissenbach J."/>
            <person name="Armbrust E.V."/>
            <person name="Green B.R."/>
            <person name="Van de Peer Y."/>
            <person name="Grigoriev I.V."/>
        </authorList>
    </citation>
    <scope>NUCLEOTIDE SEQUENCE [LARGE SCALE GENOMIC DNA]</scope>
    <source>
        <strain evidence="3 4">CCMP1335</strain>
    </source>
</reference>
<proteinExistence type="predicted"/>
<dbReference type="PaxDb" id="35128-Thaps4917"/>
<feature type="transmembrane region" description="Helical" evidence="2">
    <location>
        <begin position="167"/>
        <end position="189"/>
    </location>
</feature>
<accession>B8C0P0</accession>
<evidence type="ECO:0000256" key="2">
    <source>
        <dbReference type="SAM" id="Phobius"/>
    </source>
</evidence>
<dbReference type="EMBL" id="CM000641">
    <property type="protein sequence ID" value="EED93097.1"/>
    <property type="molecule type" value="Genomic_DNA"/>
</dbReference>
<gene>
    <name evidence="3" type="ORF">THAPSDRAFT_4917</name>
</gene>
<sequence length="587" mass="65372">MGPRKFIARRITKFLLQHGSLDNHVRQIRLQQDEELEALEAEHGMNYHNVRVCRSTSVSSGWVYASMHVFADKNETDVKYLEIPPSFPLSIYVGGNAVERHETNIRHSYTLLVTSLLIVRYMKSGTNNDLKKSSLVSSRQAQLGGKVLLDLDSSDGSSALSRRVDKVALLLALVSFCLSVLLVTCTNLVEMKNTINLDKILEICKSYSVSRVLFQSSLWTLLVSILPKSTSSVWNVLNPANEFIVPFSTPRFGKTETKLSKSRRIAEYVAVGSSFGLTFWLSYTYLPIFHKCIIGTILYDFGFSFGVIHFVGQMITSFFAFCIFIKILPSRTVASSNDVPPIRRKKVSKFGSANPLVVQRMATLAQEAMARVEQRKKDQLNTPGRFARSYSVATFSPDKYYEETSSTRLVCPSSAGARLTRRNIADSNISPFRPSYQRSLSLTSSETPPPSPSFELFPTPTRSRHRSSLTSLPEHSHGAPPAIPYPPSLLLDIHRAGPSNKPLKSSGDGSKDLPKSIQVPFTAPADEEMKINGEHYVRSLESMSRPSPAPHSPVQNMFQNKVLDAYVGKRSNPQSIHTPVASMEDTI</sequence>
<evidence type="ECO:0000313" key="3">
    <source>
        <dbReference type="EMBL" id="EED93097.1"/>
    </source>
</evidence>
<evidence type="ECO:0000313" key="4">
    <source>
        <dbReference type="Proteomes" id="UP000001449"/>
    </source>
</evidence>